<organism evidence="2">
    <name type="scientific">Attheya septentrionalis</name>
    <dbReference type="NCBI Taxonomy" id="420275"/>
    <lineage>
        <taxon>Eukaryota</taxon>
        <taxon>Sar</taxon>
        <taxon>Stramenopiles</taxon>
        <taxon>Ochrophyta</taxon>
        <taxon>Bacillariophyta</taxon>
        <taxon>Coscinodiscophyceae</taxon>
        <taxon>Chaetocerotophycidae</taxon>
        <taxon>Chaetocerotales</taxon>
        <taxon>Attheyaceae</taxon>
        <taxon>Attheya</taxon>
    </lineage>
</organism>
<protein>
    <recommendedName>
        <fullName evidence="1">RAP domain-containing protein</fullName>
    </recommendedName>
</protein>
<dbReference type="PROSITE" id="PS51286">
    <property type="entry name" value="RAP"/>
    <property type="match status" value="1"/>
</dbReference>
<name>A0A7S2UEC1_9STRA</name>
<dbReference type="Gene3D" id="3.40.960.10">
    <property type="entry name" value="VSR Endonuclease"/>
    <property type="match status" value="1"/>
</dbReference>
<reference evidence="2" key="1">
    <citation type="submission" date="2021-01" db="EMBL/GenBank/DDBJ databases">
        <authorList>
            <person name="Corre E."/>
            <person name="Pelletier E."/>
            <person name="Niang G."/>
            <person name="Scheremetjew M."/>
            <person name="Finn R."/>
            <person name="Kale V."/>
            <person name="Holt S."/>
            <person name="Cochrane G."/>
            <person name="Meng A."/>
            <person name="Brown T."/>
            <person name="Cohen L."/>
        </authorList>
    </citation>
    <scope>NUCLEOTIDE SEQUENCE</scope>
    <source>
        <strain evidence="2">CCMP2084</strain>
    </source>
</reference>
<dbReference type="SMART" id="SM00952">
    <property type="entry name" value="RAP"/>
    <property type="match status" value="1"/>
</dbReference>
<gene>
    <name evidence="2" type="ORF">ASEP1449_LOCUS6745</name>
</gene>
<accession>A0A7S2UEC1</accession>
<dbReference type="AlphaFoldDB" id="A0A7S2UEC1"/>
<dbReference type="Pfam" id="PF08373">
    <property type="entry name" value="RAP"/>
    <property type="match status" value="1"/>
</dbReference>
<evidence type="ECO:0000259" key="1">
    <source>
        <dbReference type="PROSITE" id="PS51286"/>
    </source>
</evidence>
<proteinExistence type="predicted"/>
<dbReference type="InterPro" id="IPR013584">
    <property type="entry name" value="RAP"/>
</dbReference>
<evidence type="ECO:0000313" key="2">
    <source>
        <dbReference type="EMBL" id="CAD9814919.1"/>
    </source>
</evidence>
<feature type="domain" description="RAP" evidence="1">
    <location>
        <begin position="140"/>
        <end position="205"/>
    </location>
</feature>
<sequence length="214" mass="24236">MEANMEKLLKNGIAQGFCNICYALAISDFGKQHIKLLVEMWNRAVQMDVSNSSKEMLSQLAQVEAFMKADRIDLEEPPSELRLRMVSIVEKDNTVSRSHAQISGMLTKLGFIHENEVPPLEEWVMGSMLAIDMACPKQKIAIEFDGPSHYLKSVGTGDVTRLENGATKAKRRFLERVGWKVINLNYQDWIEVRHNKSEGILFLKKKLSDAGVKL</sequence>
<dbReference type="EMBL" id="HBHQ01010023">
    <property type="protein sequence ID" value="CAD9814919.1"/>
    <property type="molecule type" value="Transcribed_RNA"/>
</dbReference>